<comment type="caution">
    <text evidence="2">The sequence shown here is derived from an EMBL/GenBank/DDBJ whole genome shotgun (WGS) entry which is preliminary data.</text>
</comment>
<name>A0A162N3W8_COLIC</name>
<accession>A0A162N3W8</accession>
<proteinExistence type="predicted"/>
<dbReference type="EMBL" id="LFIW01000612">
    <property type="protein sequence ID" value="KZL85513.1"/>
    <property type="molecule type" value="Genomic_DNA"/>
</dbReference>
<evidence type="ECO:0000313" key="3">
    <source>
        <dbReference type="Proteomes" id="UP000076584"/>
    </source>
</evidence>
<evidence type="ECO:0000313" key="2">
    <source>
        <dbReference type="EMBL" id="KZL85513.1"/>
    </source>
</evidence>
<dbReference type="AlphaFoldDB" id="A0A162N3W8"/>
<gene>
    <name evidence="2" type="ORF">CI238_10990</name>
</gene>
<evidence type="ECO:0000256" key="1">
    <source>
        <dbReference type="SAM" id="MobiDB-lite"/>
    </source>
</evidence>
<organism evidence="2 3">
    <name type="scientific">Colletotrichum incanum</name>
    <name type="common">Soybean anthracnose fungus</name>
    <dbReference type="NCBI Taxonomy" id="1573173"/>
    <lineage>
        <taxon>Eukaryota</taxon>
        <taxon>Fungi</taxon>
        <taxon>Dikarya</taxon>
        <taxon>Ascomycota</taxon>
        <taxon>Pezizomycotina</taxon>
        <taxon>Sordariomycetes</taxon>
        <taxon>Hypocreomycetidae</taxon>
        <taxon>Glomerellales</taxon>
        <taxon>Glomerellaceae</taxon>
        <taxon>Colletotrichum</taxon>
        <taxon>Colletotrichum spaethianum species complex</taxon>
    </lineage>
</organism>
<protein>
    <submittedName>
        <fullName evidence="2">Uncharacterized protein</fullName>
    </submittedName>
</protein>
<keyword evidence="3" id="KW-1185">Reference proteome</keyword>
<reference evidence="2 3" key="1">
    <citation type="submission" date="2015-06" db="EMBL/GenBank/DDBJ databases">
        <title>Survival trade-offs in plant roots during colonization by closely related pathogenic and mutualistic fungi.</title>
        <authorList>
            <person name="Hacquard S."/>
            <person name="Kracher B."/>
            <person name="Hiruma K."/>
            <person name="Weinman A."/>
            <person name="Muench P."/>
            <person name="Garrido Oter R."/>
            <person name="Ver Loren van Themaat E."/>
            <person name="Dallerey J.-F."/>
            <person name="Damm U."/>
            <person name="Henrissat B."/>
            <person name="Lespinet O."/>
            <person name="Thon M."/>
            <person name="Kemen E."/>
            <person name="McHardy A.C."/>
            <person name="Schulze-Lefert P."/>
            <person name="O'Connell R.J."/>
        </authorList>
    </citation>
    <scope>NUCLEOTIDE SEQUENCE [LARGE SCALE GENOMIC DNA]</scope>
    <source>
        <strain evidence="2 3">MAFF 238704</strain>
    </source>
</reference>
<feature type="region of interest" description="Disordered" evidence="1">
    <location>
        <begin position="71"/>
        <end position="91"/>
    </location>
</feature>
<sequence>MSAKADLPNLASSATTFRTSQSFYASQPATSQVAAQIAPLPGLASASTSTASPSKDFQFQGNAKLLTDLQSASRDQPLSASNLNQSTGGSILKQPQYQAAGNIPSLSRDVTVACQPVPSPDPVVSTRLSKVQAPTVGGTSEPVSAPNPFSGMKNNDEFLFRPLGHTNALSPQLNSPFATGAVPADGGASIVSGRFFSDTSTQATAFTVPVINNYDVPKKTFATGASPESPVVTAGTAETQGASPSTPKFDNRAGAHPTLKESTHTVKTENGICIATTIAPQTVVILTPDDREDREMEQSAQEAHDLEVERLSAYLVNDLRPILRKYLRDKLAIATQNAATHMQQKMRSSMGLQDNAHFGFAILRDVEAKTPESMANETSALFEGVFFQAADAINDTADQKYKRVLDNIKEESAAEDDRAAKRPKTTRRA</sequence>
<dbReference type="Proteomes" id="UP000076584">
    <property type="component" value="Unassembled WGS sequence"/>
</dbReference>